<dbReference type="PANTHER" id="PTHR21248">
    <property type="entry name" value="CARDIOLIPIN SYNTHASE"/>
    <property type="match status" value="1"/>
</dbReference>
<dbReference type="PROSITE" id="PS50035">
    <property type="entry name" value="PLD"/>
    <property type="match status" value="2"/>
</dbReference>
<feature type="domain" description="PLD phosphodiesterase" evidence="1">
    <location>
        <begin position="156"/>
        <end position="183"/>
    </location>
</feature>
<dbReference type="GO" id="GO:0032049">
    <property type="term" value="P:cardiolipin biosynthetic process"/>
    <property type="evidence" value="ECO:0007669"/>
    <property type="project" value="UniProtKB-ARBA"/>
</dbReference>
<dbReference type="GO" id="GO:0030572">
    <property type="term" value="F:phosphatidyltransferase activity"/>
    <property type="evidence" value="ECO:0007669"/>
    <property type="project" value="UniProtKB-ARBA"/>
</dbReference>
<dbReference type="SMART" id="SM00155">
    <property type="entry name" value="PLDc"/>
    <property type="match status" value="2"/>
</dbReference>
<organism evidence="2">
    <name type="scientific">marine metagenome</name>
    <dbReference type="NCBI Taxonomy" id="408172"/>
    <lineage>
        <taxon>unclassified sequences</taxon>
        <taxon>metagenomes</taxon>
        <taxon>ecological metagenomes</taxon>
    </lineage>
</organism>
<dbReference type="SUPFAM" id="SSF56024">
    <property type="entry name" value="Phospholipase D/nuclease"/>
    <property type="match status" value="2"/>
</dbReference>
<evidence type="ECO:0000313" key="2">
    <source>
        <dbReference type="EMBL" id="SVB38447.1"/>
    </source>
</evidence>
<name>A0A382DLF4_9ZZZZ</name>
<dbReference type="Gene3D" id="3.30.870.10">
    <property type="entry name" value="Endonuclease Chain A"/>
    <property type="match status" value="2"/>
</dbReference>
<accession>A0A382DLF4</accession>
<dbReference type="AlphaFoldDB" id="A0A382DLF4"/>
<sequence>MMPFEKGHASLIIRLAKRKSLLFGGSAVTQSPPMNRLAKLLFASCVLLTVALPLAGADRVCLINGPADAAQSRYDLAIGARRELNISYFYVGGEEDDFTMRGFALLRETARRGVKVRLMVDALFNNIPTHLGAHLVREGVEIRVFHPFNPLKPFRFNRRLHDKLFIADGNLLITGGRNIDNSYFGLSRFRKEGDTVFRNRIDRDILVEGETAAQANVHFMTLWNGPKVKPMHVGKYRCLIRPDDSPKRLTASRRRAIPPVHRAILQRDIDKAKAVLDRAWAEFQSKPRVVQLPSRTDWNQRLRPVDEIRFFADPKGRKTRAQNTGFHIAELVNNAAPGETIWIESPYLILTRKARTVLGDALRRGIRVVVFTNSLNSTDNLLVQAVYQRKKEDHLALGLEIYELAGEPGREGMETLHAKSMVLERAGIGVVGSFNIDPRSERLNTEVAIEFQSAAMAGELLRSIRERIGKKGVRIGPDGLPVDGRPRYLGASPK</sequence>
<feature type="non-terminal residue" evidence="2">
    <location>
        <position position="494"/>
    </location>
</feature>
<gene>
    <name evidence="2" type="ORF">METZ01_LOCUS191301</name>
</gene>
<dbReference type="Pfam" id="PF13091">
    <property type="entry name" value="PLDc_2"/>
    <property type="match status" value="2"/>
</dbReference>
<dbReference type="PANTHER" id="PTHR21248:SF12">
    <property type="entry name" value="CARDIOLIPIN SYNTHASE C"/>
    <property type="match status" value="1"/>
</dbReference>
<proteinExistence type="predicted"/>
<reference evidence="2" key="1">
    <citation type="submission" date="2018-05" db="EMBL/GenBank/DDBJ databases">
        <authorList>
            <person name="Lanie J.A."/>
            <person name="Ng W.-L."/>
            <person name="Kazmierczak K.M."/>
            <person name="Andrzejewski T.M."/>
            <person name="Davidsen T.M."/>
            <person name="Wayne K.J."/>
            <person name="Tettelin H."/>
            <person name="Glass J.I."/>
            <person name="Rusch D."/>
            <person name="Podicherti R."/>
            <person name="Tsui H.-C.T."/>
            <person name="Winkler M.E."/>
        </authorList>
    </citation>
    <scope>NUCLEOTIDE SEQUENCE</scope>
</reference>
<protein>
    <recommendedName>
        <fullName evidence="1">PLD phosphodiesterase domain-containing protein</fullName>
    </recommendedName>
</protein>
<feature type="domain" description="PLD phosphodiesterase" evidence="1">
    <location>
        <begin position="412"/>
        <end position="440"/>
    </location>
</feature>
<dbReference type="InterPro" id="IPR025202">
    <property type="entry name" value="PLD-like_dom"/>
</dbReference>
<dbReference type="EMBL" id="UINC01039654">
    <property type="protein sequence ID" value="SVB38447.1"/>
    <property type="molecule type" value="Genomic_DNA"/>
</dbReference>
<evidence type="ECO:0000259" key="1">
    <source>
        <dbReference type="PROSITE" id="PS50035"/>
    </source>
</evidence>
<dbReference type="InterPro" id="IPR001736">
    <property type="entry name" value="PLipase_D/transphosphatidylase"/>
</dbReference>